<reference evidence="1" key="1">
    <citation type="submission" date="2020-11" db="EMBL/GenBank/DDBJ databases">
        <authorList>
            <person name="Konstantinou D."/>
            <person name="Gkelis S."/>
            <person name="Popin R."/>
            <person name="Fewer D."/>
            <person name="Sivonen K."/>
        </authorList>
    </citation>
    <scope>NUCLEOTIDE SEQUENCE</scope>
    <source>
        <strain evidence="1">TAU-MAC 1115</strain>
    </source>
</reference>
<dbReference type="EMBL" id="JADOES010000060">
    <property type="protein sequence ID" value="MBT9317803.1"/>
    <property type="molecule type" value="Genomic_DNA"/>
</dbReference>
<sequence>MPELISNTGFDPQPQENFPAGLAYQLLQGEMLRYLIIVRLNEGSGSVLLLSESLPGLEPQKP</sequence>
<evidence type="ECO:0000313" key="1">
    <source>
        <dbReference type="EMBL" id="MBT9317803.1"/>
    </source>
</evidence>
<proteinExistence type="predicted"/>
<dbReference type="RefSeq" id="WP_215610867.1">
    <property type="nucleotide sequence ID" value="NZ_JADOES010000060.1"/>
</dbReference>
<comment type="caution">
    <text evidence="1">The sequence shown here is derived from an EMBL/GenBank/DDBJ whole genome shotgun (WGS) entry which is preliminary data.</text>
</comment>
<gene>
    <name evidence="1" type="ORF">IXB50_20490</name>
</gene>
<accession>A0A947GM65</accession>
<dbReference type="Proteomes" id="UP000717364">
    <property type="component" value="Unassembled WGS sequence"/>
</dbReference>
<organism evidence="1 2">
    <name type="scientific">Leptothoe spongobia TAU-MAC 1115</name>
    <dbReference type="NCBI Taxonomy" id="1967444"/>
    <lineage>
        <taxon>Bacteria</taxon>
        <taxon>Bacillati</taxon>
        <taxon>Cyanobacteriota</taxon>
        <taxon>Cyanophyceae</taxon>
        <taxon>Nodosilineales</taxon>
        <taxon>Cymatolegaceae</taxon>
        <taxon>Leptothoe</taxon>
        <taxon>Leptothoe spongobia</taxon>
    </lineage>
</organism>
<name>A0A947GM65_9CYAN</name>
<protein>
    <submittedName>
        <fullName evidence="1">Uncharacterized protein</fullName>
    </submittedName>
</protein>
<evidence type="ECO:0000313" key="2">
    <source>
        <dbReference type="Proteomes" id="UP000717364"/>
    </source>
</evidence>
<reference evidence="1" key="2">
    <citation type="journal article" date="2021" name="Mar. Drugs">
        <title>Genome Reduction and Secondary Metabolism of the Marine Sponge-Associated Cyanobacterium Leptothoe.</title>
        <authorList>
            <person name="Konstantinou D."/>
            <person name="Popin R.V."/>
            <person name="Fewer D.P."/>
            <person name="Sivonen K."/>
            <person name="Gkelis S."/>
        </authorList>
    </citation>
    <scope>NUCLEOTIDE SEQUENCE</scope>
    <source>
        <strain evidence="1">TAU-MAC 1115</strain>
    </source>
</reference>
<dbReference type="AlphaFoldDB" id="A0A947GM65"/>
<keyword evidence="2" id="KW-1185">Reference proteome</keyword>